<dbReference type="InterPro" id="IPR002912">
    <property type="entry name" value="ACT_dom"/>
</dbReference>
<dbReference type="GO" id="GO:0030170">
    <property type="term" value="F:pyridoxal phosphate binding"/>
    <property type="evidence" value="ECO:0007669"/>
    <property type="project" value="InterPro"/>
</dbReference>
<reference evidence="9" key="2">
    <citation type="journal article" date="2014" name="ISME J.">
        <title>Microbial stratification in low pH oxic and suboxic macroscopic growths along an acid mine drainage.</title>
        <authorList>
            <person name="Mendez-Garcia C."/>
            <person name="Mesa V."/>
            <person name="Sprenger R.R."/>
            <person name="Richter M."/>
            <person name="Diez M.S."/>
            <person name="Solano J."/>
            <person name="Bargiela R."/>
            <person name="Golyshina O.V."/>
            <person name="Manteca A."/>
            <person name="Ramos J.L."/>
            <person name="Gallego J.R."/>
            <person name="Llorente I."/>
            <person name="Martins Dos Santos V.A."/>
            <person name="Jensen O.N."/>
            <person name="Pelaez A.I."/>
            <person name="Sanchez J."/>
            <person name="Ferrer M."/>
        </authorList>
    </citation>
    <scope>NUCLEOTIDE SEQUENCE</scope>
</reference>
<accession>T0YA84</accession>
<keyword evidence="5" id="KW-0100">Branched-chain amino acid biosynthesis</keyword>
<evidence type="ECO:0000256" key="5">
    <source>
        <dbReference type="ARBA" id="ARBA00022624"/>
    </source>
</evidence>
<dbReference type="GO" id="GO:0006565">
    <property type="term" value="P:L-serine catabolic process"/>
    <property type="evidence" value="ECO:0007669"/>
    <property type="project" value="TreeGrafter"/>
</dbReference>
<dbReference type="Gene3D" id="3.30.70.260">
    <property type="match status" value="1"/>
</dbReference>
<dbReference type="Pfam" id="PF00291">
    <property type="entry name" value="PALP"/>
    <property type="match status" value="1"/>
</dbReference>
<keyword evidence="5" id="KW-0412">Isoleucine biosynthesis</keyword>
<keyword evidence="7 9" id="KW-0456">Lyase</keyword>
<dbReference type="PROSITE" id="PS00165">
    <property type="entry name" value="DEHYDRATASE_SER_THR"/>
    <property type="match status" value="1"/>
</dbReference>
<dbReference type="InterPro" id="IPR036052">
    <property type="entry name" value="TrpB-like_PALP_sf"/>
</dbReference>
<dbReference type="UniPathway" id="UPA00047">
    <property type="reaction ID" value="UER00054"/>
</dbReference>
<dbReference type="GO" id="GO:0003941">
    <property type="term" value="F:L-serine ammonia-lyase activity"/>
    <property type="evidence" value="ECO:0007669"/>
    <property type="project" value="TreeGrafter"/>
</dbReference>
<evidence type="ECO:0000313" key="9">
    <source>
        <dbReference type="EMBL" id="EQD32081.1"/>
    </source>
</evidence>
<dbReference type="Gene3D" id="3.40.50.1100">
    <property type="match status" value="2"/>
</dbReference>
<dbReference type="InterPro" id="IPR000634">
    <property type="entry name" value="Ser/Thr_deHydtase_PyrdxlP-BS"/>
</dbReference>
<dbReference type="InterPro" id="IPR044561">
    <property type="entry name" value="ACT_ThrD-II-like"/>
</dbReference>
<comment type="pathway">
    <text evidence="2">Amino-acid biosynthesis; L-isoleucine biosynthesis; 2-oxobutanoate from L-threonine: step 1/1.</text>
</comment>
<dbReference type="EC" id="4.3.1.19" evidence="4"/>
<evidence type="ECO:0000256" key="7">
    <source>
        <dbReference type="ARBA" id="ARBA00023239"/>
    </source>
</evidence>
<dbReference type="SUPFAM" id="SSF55021">
    <property type="entry name" value="ACT-like"/>
    <property type="match status" value="1"/>
</dbReference>
<evidence type="ECO:0000256" key="4">
    <source>
        <dbReference type="ARBA" id="ARBA00012096"/>
    </source>
</evidence>
<comment type="cofactor">
    <cofactor evidence="1">
        <name>pyridoxal 5'-phosphate</name>
        <dbReference type="ChEBI" id="CHEBI:597326"/>
    </cofactor>
</comment>
<dbReference type="PANTHER" id="PTHR48078:SF6">
    <property type="entry name" value="L-THREONINE DEHYDRATASE CATABOLIC TDCB"/>
    <property type="match status" value="1"/>
</dbReference>
<keyword evidence="5" id="KW-0028">Amino-acid biosynthesis</keyword>
<dbReference type="InterPro" id="IPR005789">
    <property type="entry name" value="Thr_deHydtase_catblc"/>
</dbReference>
<name>T0YA84_9ZZZZ</name>
<evidence type="ECO:0000256" key="6">
    <source>
        <dbReference type="ARBA" id="ARBA00022898"/>
    </source>
</evidence>
<comment type="similarity">
    <text evidence="3">Belongs to the serine/threonine dehydratase family.</text>
</comment>
<dbReference type="EMBL" id="AUZY01011927">
    <property type="protein sequence ID" value="EQD32081.1"/>
    <property type="molecule type" value="Genomic_DNA"/>
</dbReference>
<dbReference type="GO" id="GO:0004794">
    <property type="term" value="F:threonine deaminase activity"/>
    <property type="evidence" value="ECO:0007669"/>
    <property type="project" value="UniProtKB-EC"/>
</dbReference>
<dbReference type="CDD" id="cd04886">
    <property type="entry name" value="ACT_ThrD-II-like"/>
    <property type="match status" value="1"/>
</dbReference>
<dbReference type="GO" id="GO:0009097">
    <property type="term" value="P:isoleucine biosynthetic process"/>
    <property type="evidence" value="ECO:0007669"/>
    <property type="project" value="UniProtKB-UniPathway"/>
</dbReference>
<dbReference type="InterPro" id="IPR050147">
    <property type="entry name" value="Ser/Thr_Dehydratase"/>
</dbReference>
<feature type="domain" description="ACT" evidence="8">
    <location>
        <begin position="334"/>
        <end position="409"/>
    </location>
</feature>
<gene>
    <name evidence="9" type="ORF">B1B_17839</name>
</gene>
<organism evidence="9">
    <name type="scientific">mine drainage metagenome</name>
    <dbReference type="NCBI Taxonomy" id="410659"/>
    <lineage>
        <taxon>unclassified sequences</taxon>
        <taxon>metagenomes</taxon>
        <taxon>ecological metagenomes</taxon>
    </lineage>
</organism>
<sequence>MVIESSQLPAFEDILEAAKFLKEKINRPPVDSSETMGKTFGGSVFYKLENLQKTGSFKIRGALFKISKLTAEEKKAGVIAVSAGNHAQGVALASKISKINCKIVMPKFTTPAKINAVERYGAQIDLFGSDYAEARDHALKVAVDENRTFIEGFNDRWIIAGQGTIGLEIMEDLPDADMIVVPVGGGGLISGIAMAAKTINPNIRVIGVQSEKFDSVRASVESGSIVEHVTGQTIADGIAIRRPGDITLSIIQKYVDQVLTVSDETIALALYHLLEHNKILVEPAGAAGLAAILEGKLDISGKKTVIVISGGNTNLLLLSKIIYKSLEHESKLVRIGFKIPDRPGTLYRIAMAISEAGGNIYHAEVDNLDETTPIGFQSITFTVNVRGSKHAAVLFEKLKEVGYDFEVFT</sequence>
<dbReference type="InterPro" id="IPR001926">
    <property type="entry name" value="TrpB-like_PALP"/>
</dbReference>
<evidence type="ECO:0000256" key="3">
    <source>
        <dbReference type="ARBA" id="ARBA00010869"/>
    </source>
</evidence>
<dbReference type="InterPro" id="IPR045865">
    <property type="entry name" value="ACT-like_dom_sf"/>
</dbReference>
<dbReference type="GO" id="GO:0006567">
    <property type="term" value="P:L-threonine catabolic process"/>
    <property type="evidence" value="ECO:0007669"/>
    <property type="project" value="InterPro"/>
</dbReference>
<evidence type="ECO:0000256" key="1">
    <source>
        <dbReference type="ARBA" id="ARBA00001933"/>
    </source>
</evidence>
<dbReference type="AlphaFoldDB" id="T0YA84"/>
<dbReference type="PANTHER" id="PTHR48078">
    <property type="entry name" value="THREONINE DEHYDRATASE, MITOCHONDRIAL-RELATED"/>
    <property type="match status" value="1"/>
</dbReference>
<dbReference type="NCBIfam" id="TIGR01127">
    <property type="entry name" value="ilvA_1Cterm"/>
    <property type="match status" value="1"/>
</dbReference>
<reference evidence="9" key="1">
    <citation type="submission" date="2013-08" db="EMBL/GenBank/DDBJ databases">
        <authorList>
            <person name="Mendez C."/>
            <person name="Richter M."/>
            <person name="Ferrer M."/>
            <person name="Sanchez J."/>
        </authorList>
    </citation>
    <scope>NUCLEOTIDE SEQUENCE</scope>
</reference>
<dbReference type="Pfam" id="PF13291">
    <property type="entry name" value="ACT_4"/>
    <property type="match status" value="1"/>
</dbReference>
<protein>
    <recommendedName>
        <fullName evidence="4">threonine ammonia-lyase</fullName>
        <ecNumber evidence="4">4.3.1.19</ecNumber>
    </recommendedName>
</protein>
<proteinExistence type="inferred from homology"/>
<keyword evidence="6" id="KW-0663">Pyridoxal phosphate</keyword>
<evidence type="ECO:0000256" key="2">
    <source>
        <dbReference type="ARBA" id="ARBA00004810"/>
    </source>
</evidence>
<dbReference type="PROSITE" id="PS51671">
    <property type="entry name" value="ACT"/>
    <property type="match status" value="1"/>
</dbReference>
<evidence type="ECO:0000259" key="8">
    <source>
        <dbReference type="PROSITE" id="PS51671"/>
    </source>
</evidence>
<dbReference type="CDD" id="cd01562">
    <property type="entry name" value="Thr-dehyd"/>
    <property type="match status" value="1"/>
</dbReference>
<dbReference type="SUPFAM" id="SSF53686">
    <property type="entry name" value="Tryptophan synthase beta subunit-like PLP-dependent enzymes"/>
    <property type="match status" value="1"/>
</dbReference>
<dbReference type="FunFam" id="3.40.50.1100:FF:000007">
    <property type="entry name" value="L-threonine dehydratase catabolic TdcB"/>
    <property type="match status" value="1"/>
</dbReference>
<comment type="caution">
    <text evidence="9">The sequence shown here is derived from an EMBL/GenBank/DDBJ whole genome shotgun (WGS) entry which is preliminary data.</text>
</comment>